<dbReference type="InParanoid" id="F4BYJ7"/>
<dbReference type="PANTHER" id="PTHR42754">
    <property type="entry name" value="ENDOGLUCANASE"/>
    <property type="match status" value="1"/>
</dbReference>
<dbReference type="InterPro" id="IPR002931">
    <property type="entry name" value="Transglutaminase-like"/>
</dbReference>
<dbReference type="KEGG" id="mcj:MCON_2412"/>
<dbReference type="SUPFAM" id="SSF82171">
    <property type="entry name" value="DPP6 N-terminal domain-like"/>
    <property type="match status" value="1"/>
</dbReference>
<dbReference type="EMBL" id="CP002565">
    <property type="protein sequence ID" value="AEB68869.1"/>
    <property type="molecule type" value="Genomic_DNA"/>
</dbReference>
<proteinExistence type="predicted"/>
<dbReference type="STRING" id="990316.MCON_2412"/>
<sequence length="802" mass="87938">MQITMAHGAIWLCMVLLVGLGSAADVPFVFDQSTSDVAGYTSAQIEQDHTTSPDLAGVPIVSSPSDNESLEIPITGGGSGSGTQEKNIGELKRTLDARVEPDNPRVRDEAVVLALKYPGEKTIDQIVSIYDYLKNGDESKKGWGYVSDPRGIDDFMFANQTLRNGERANCVGGGDCDDFAILMSALVESIGGTTRIILARNNSTGGHAYTEVYLGRINNSDSGDQVEAIIDWLKEKLDADKIYTHIDTDTKDVWLNLDWGPDEKGSAHPGGPFYQGDKHIVLCVRDKVLKTPMRLPEKSNKPPKLISLTADKSSPQEAGAAITWTAEARDPEEDQMLYRFYLNDEPATKWINEDMWTWTAEDYDSGENQIEVRIRDGKHAGAEGFDSRKVASFEIAEVEQTQPVKQDRIEDNRAIPEESSVAMDVTADVDDRIVSEAKTWSKTYGGEEFDDGTSVQQTLDGGYIITGRTFSIGAGFSDLWLIKTGDRGNKLWERTFGGEEFDVGESVHQTLDGGYIITGSTDSFGEGSRDLWLIKTDDQGNKLWERTFGGAHYDEVSSVQQTFDGGYIITGGTSSFGAGDMDLWLIKTDDQGNKLWERTFGGAHYDEGESVHQTLDGGYIITGSTESFGEGSNDLWLIKADAEGNDLWDKTFGGLESDWGYSVQQTLDGGYIITGETSSFGEGERDLWLIKTDDQGNKIWGRTFGGAEDDEGKSVQQTHDGGYIITGETSSFGEGERDLWLIKTDEQGSKLWDRTFGGAEDDEGKSVQQTHDGGYIITGETSSFGEGEGDLWLIKTDEQGNV</sequence>
<dbReference type="SUPFAM" id="SSF54001">
    <property type="entry name" value="Cysteine proteinases"/>
    <property type="match status" value="1"/>
</dbReference>
<dbReference type="InterPro" id="IPR038765">
    <property type="entry name" value="Papain-like_cys_pep_sf"/>
</dbReference>
<evidence type="ECO:0000313" key="4">
    <source>
        <dbReference type="Proteomes" id="UP000007807"/>
    </source>
</evidence>
<evidence type="ECO:0000259" key="2">
    <source>
        <dbReference type="Pfam" id="PF01841"/>
    </source>
</evidence>
<dbReference type="HOGENOM" id="CLU_351477_0_0_2"/>
<dbReference type="Proteomes" id="UP000007807">
    <property type="component" value="Chromosome"/>
</dbReference>
<dbReference type="RefSeq" id="WP_013719898.1">
    <property type="nucleotide sequence ID" value="NC_015416.1"/>
</dbReference>
<evidence type="ECO:0000313" key="3">
    <source>
        <dbReference type="EMBL" id="AEB68869.1"/>
    </source>
</evidence>
<dbReference type="Pfam" id="PF01841">
    <property type="entry name" value="Transglut_core"/>
    <property type="match status" value="1"/>
</dbReference>
<dbReference type="GeneID" id="32173523"/>
<feature type="region of interest" description="Disordered" evidence="1">
    <location>
        <begin position="66"/>
        <end position="86"/>
    </location>
</feature>
<dbReference type="OrthoDB" id="135105at2157"/>
<protein>
    <recommendedName>
        <fullName evidence="2">Transglutaminase-like domain-containing protein</fullName>
    </recommendedName>
</protein>
<reference evidence="3 4" key="1">
    <citation type="journal article" date="2011" name="J. Bacteriol.">
        <title>Complete genome sequence of Methanosaeta concilii, a specialist in aceticlastic methanogenesis.</title>
        <authorList>
            <person name="Barber R.D."/>
            <person name="Zhang L."/>
            <person name="Harnack M."/>
            <person name="Olson M.V."/>
            <person name="Kaul R."/>
            <person name="Ingram-Smith C."/>
            <person name="Smith K.S."/>
        </authorList>
    </citation>
    <scope>NUCLEOTIDE SEQUENCE [LARGE SCALE GENOMIC DNA]</scope>
    <source>
        <strain evidence="4">ATCC 5969 / DSM 3671 / JCM 10134 / NBRC 103675 / OCM 69 / GP-6</strain>
    </source>
</reference>
<dbReference type="PANTHER" id="PTHR42754:SF1">
    <property type="entry name" value="LIPOPROTEIN"/>
    <property type="match status" value="1"/>
</dbReference>
<feature type="domain" description="Transglutaminase-like" evidence="2">
    <location>
        <begin position="121"/>
        <end position="214"/>
    </location>
</feature>
<dbReference type="Gene3D" id="3.40.1350.20">
    <property type="match status" value="1"/>
</dbReference>
<gene>
    <name evidence="3" type="ordered locus">MCON_2412</name>
</gene>
<name>F4BYJ7_METSG</name>
<organism evidence="3 4">
    <name type="scientific">Methanothrix soehngenii (strain ATCC 5969 / DSM 3671 / JCM 10134 / NBRC 103675 / OCM 69 / GP-6)</name>
    <name type="common">Methanosaeta concilii</name>
    <dbReference type="NCBI Taxonomy" id="990316"/>
    <lineage>
        <taxon>Archaea</taxon>
        <taxon>Methanobacteriati</taxon>
        <taxon>Methanobacteriota</taxon>
        <taxon>Stenosarchaea group</taxon>
        <taxon>Methanomicrobia</taxon>
        <taxon>Methanotrichales</taxon>
        <taxon>Methanotrichaceae</taxon>
        <taxon>Methanothrix</taxon>
    </lineage>
</organism>
<keyword evidence="4" id="KW-1185">Reference proteome</keyword>
<evidence type="ECO:0000256" key="1">
    <source>
        <dbReference type="SAM" id="MobiDB-lite"/>
    </source>
</evidence>
<dbReference type="AlphaFoldDB" id="F4BYJ7"/>
<accession>F4BYJ7</accession>